<name>A0A848GLJ1_9BACT</name>
<gene>
    <name evidence="2" type="ORF">HHL17_16435</name>
</gene>
<evidence type="ECO:0008006" key="4">
    <source>
        <dbReference type="Google" id="ProtNLM"/>
    </source>
</evidence>
<evidence type="ECO:0000256" key="1">
    <source>
        <dbReference type="SAM" id="SignalP"/>
    </source>
</evidence>
<accession>A0A848GLJ1</accession>
<dbReference type="Proteomes" id="UP000583266">
    <property type="component" value="Unassembled WGS sequence"/>
</dbReference>
<reference evidence="2 3" key="1">
    <citation type="submission" date="2020-04" db="EMBL/GenBank/DDBJ databases">
        <title>Chitinophaga sp. G-6-1-13 sp. nov., isolated from soil.</title>
        <authorList>
            <person name="Dahal R.H."/>
            <person name="Chaudhary D.K."/>
        </authorList>
    </citation>
    <scope>NUCLEOTIDE SEQUENCE [LARGE SCALE GENOMIC DNA]</scope>
    <source>
        <strain evidence="2 3">G-6-1-13</strain>
    </source>
</reference>
<dbReference type="EMBL" id="JABBGC010000001">
    <property type="protein sequence ID" value="NML38797.1"/>
    <property type="molecule type" value="Genomic_DNA"/>
</dbReference>
<evidence type="ECO:0000313" key="2">
    <source>
        <dbReference type="EMBL" id="NML38797.1"/>
    </source>
</evidence>
<proteinExistence type="predicted"/>
<comment type="caution">
    <text evidence="2">The sequence shown here is derived from an EMBL/GenBank/DDBJ whole genome shotgun (WGS) entry which is preliminary data.</text>
</comment>
<sequence>MLRTIFLAGVFMSAMAAKAQTVPVFGAGHRMESAFGSPQRVNDTSNVHKKWFTTKYVGISTGVIAFNGGSSSFMSVPLGLQLNRQLTNNLFAFGGVSVTPYVFRYNNVPYQPAINKNSGFMQTSNVAAYSDAKVGIMYISNDRTFSISGSIGVGRGTYQGYSPFYAPMYAPMR</sequence>
<feature type="chain" id="PRO_5032660988" description="Outer membrane protein beta-barrel domain-containing protein" evidence="1">
    <location>
        <begin position="20"/>
        <end position="173"/>
    </location>
</feature>
<evidence type="ECO:0000313" key="3">
    <source>
        <dbReference type="Proteomes" id="UP000583266"/>
    </source>
</evidence>
<dbReference type="AlphaFoldDB" id="A0A848GLJ1"/>
<organism evidence="2 3">
    <name type="scientific">Chitinophaga fulva</name>
    <dbReference type="NCBI Taxonomy" id="2728842"/>
    <lineage>
        <taxon>Bacteria</taxon>
        <taxon>Pseudomonadati</taxon>
        <taxon>Bacteroidota</taxon>
        <taxon>Chitinophagia</taxon>
        <taxon>Chitinophagales</taxon>
        <taxon>Chitinophagaceae</taxon>
        <taxon>Chitinophaga</taxon>
    </lineage>
</organism>
<protein>
    <recommendedName>
        <fullName evidence="4">Outer membrane protein beta-barrel domain-containing protein</fullName>
    </recommendedName>
</protein>
<feature type="signal peptide" evidence="1">
    <location>
        <begin position="1"/>
        <end position="19"/>
    </location>
</feature>
<keyword evidence="3" id="KW-1185">Reference proteome</keyword>
<keyword evidence="1" id="KW-0732">Signal</keyword>
<dbReference type="RefSeq" id="WP_169225767.1">
    <property type="nucleotide sequence ID" value="NZ_JABBGC010000001.1"/>
</dbReference>